<dbReference type="Gene3D" id="3.30.160.20">
    <property type="match status" value="1"/>
</dbReference>
<gene>
    <name evidence="3" type="ORF">BCR35DRAFT_352519</name>
</gene>
<keyword evidence="4" id="KW-1185">Reference proteome</keyword>
<sequence length="427" mass="46562">MSPSTRIALGARTAASRPALTPRLVPSRPPHALRWASSSRSSLPLSAAISAAFPKAPAPSSKYKKSPQARPAATIEVRGDGLPGFIPLDDPAPFTHPSLFQTKRWPFEQPQSIDGVPYTHYDYEKLAAFGDRILRMLLMEFIQESCPQLSTAGTISLLKCLTSSGVTCPLARSFRLHVDRLQADPAALPQLQGLLSVQADLLRAYIAGLFNEQGYATTRLWVRQAFNASLGEQYARLKKQIEATPAPSATPAPTSTPAPARRKESPAQKLGIWAVRKKVEIRSKYAVEGEEPTQVHKCWLRLEGREFAGEGDSQEAAKTSAAASALLYAEELDARNRIKAKPTPNLPGPSAHGNRTSRFIKYCHNNKLEFAFVYSVPRRCADPDLVLCTLNWGSEEASHRHVKAVGLGKSKARDLAVKAALESMGLP</sequence>
<evidence type="ECO:0000259" key="2">
    <source>
        <dbReference type="PROSITE" id="PS50142"/>
    </source>
</evidence>
<reference evidence="3 4" key="1">
    <citation type="submission" date="2016-07" db="EMBL/GenBank/DDBJ databases">
        <title>Pervasive Adenine N6-methylation of Active Genes in Fungi.</title>
        <authorList>
            <consortium name="DOE Joint Genome Institute"/>
            <person name="Mondo S.J."/>
            <person name="Dannebaum R.O."/>
            <person name="Kuo R.C."/>
            <person name="Labutti K."/>
            <person name="Haridas S."/>
            <person name="Kuo A."/>
            <person name="Salamov A."/>
            <person name="Ahrendt S.R."/>
            <person name="Lipzen A."/>
            <person name="Sullivan W."/>
            <person name="Andreopoulos W.B."/>
            <person name="Clum A."/>
            <person name="Lindquist E."/>
            <person name="Daum C."/>
            <person name="Ramamoorthy G.K."/>
            <person name="Gryganskyi A."/>
            <person name="Culley D."/>
            <person name="Magnuson J.K."/>
            <person name="James T.Y."/>
            <person name="O'Malley M.A."/>
            <person name="Stajich J.E."/>
            <person name="Spatafora J.W."/>
            <person name="Visel A."/>
            <person name="Grigoriev I.V."/>
        </authorList>
    </citation>
    <scope>NUCLEOTIDE SEQUENCE [LARGE SCALE GENOMIC DNA]</scope>
    <source>
        <strain evidence="3 4">62-1032</strain>
    </source>
</reference>
<protein>
    <recommendedName>
        <fullName evidence="2">RNase III domain-containing protein</fullName>
    </recommendedName>
</protein>
<dbReference type="Proteomes" id="UP000193467">
    <property type="component" value="Unassembled WGS sequence"/>
</dbReference>
<dbReference type="GO" id="GO:0004525">
    <property type="term" value="F:ribonuclease III activity"/>
    <property type="evidence" value="ECO:0007669"/>
    <property type="project" value="InterPro"/>
</dbReference>
<feature type="domain" description="RNase III" evidence="2">
    <location>
        <begin position="120"/>
        <end position="214"/>
    </location>
</feature>
<dbReference type="SMART" id="SM00535">
    <property type="entry name" value="RIBOc"/>
    <property type="match status" value="1"/>
</dbReference>
<dbReference type="InParanoid" id="A0A1Y2FA35"/>
<name>A0A1Y2FA35_9BASI</name>
<dbReference type="AlphaFoldDB" id="A0A1Y2FA35"/>
<evidence type="ECO:0000313" key="4">
    <source>
        <dbReference type="Proteomes" id="UP000193467"/>
    </source>
</evidence>
<evidence type="ECO:0000256" key="1">
    <source>
        <dbReference type="SAM" id="MobiDB-lite"/>
    </source>
</evidence>
<dbReference type="SUPFAM" id="SSF54768">
    <property type="entry name" value="dsRNA-binding domain-like"/>
    <property type="match status" value="1"/>
</dbReference>
<organism evidence="3 4">
    <name type="scientific">Leucosporidium creatinivorum</name>
    <dbReference type="NCBI Taxonomy" id="106004"/>
    <lineage>
        <taxon>Eukaryota</taxon>
        <taxon>Fungi</taxon>
        <taxon>Dikarya</taxon>
        <taxon>Basidiomycota</taxon>
        <taxon>Pucciniomycotina</taxon>
        <taxon>Microbotryomycetes</taxon>
        <taxon>Leucosporidiales</taxon>
        <taxon>Leucosporidium</taxon>
    </lineage>
</organism>
<comment type="caution">
    <text evidence="3">The sequence shown here is derived from an EMBL/GenBank/DDBJ whole genome shotgun (WGS) entry which is preliminary data.</text>
</comment>
<dbReference type="InterPro" id="IPR000999">
    <property type="entry name" value="RNase_III_dom"/>
</dbReference>
<dbReference type="InterPro" id="IPR036389">
    <property type="entry name" value="RNase_III_sf"/>
</dbReference>
<dbReference type="GO" id="GO:0006396">
    <property type="term" value="P:RNA processing"/>
    <property type="evidence" value="ECO:0007669"/>
    <property type="project" value="InterPro"/>
</dbReference>
<dbReference type="EMBL" id="MCGR01000024">
    <property type="protein sequence ID" value="ORY80768.1"/>
    <property type="molecule type" value="Genomic_DNA"/>
</dbReference>
<accession>A0A1Y2FA35</accession>
<feature type="region of interest" description="Disordered" evidence="1">
    <location>
        <begin position="1"/>
        <end position="32"/>
    </location>
</feature>
<dbReference type="Gene3D" id="1.10.1520.10">
    <property type="entry name" value="Ribonuclease III domain"/>
    <property type="match status" value="1"/>
</dbReference>
<proteinExistence type="predicted"/>
<evidence type="ECO:0000313" key="3">
    <source>
        <dbReference type="EMBL" id="ORY80768.1"/>
    </source>
</evidence>
<feature type="region of interest" description="Disordered" evidence="1">
    <location>
        <begin position="242"/>
        <end position="267"/>
    </location>
</feature>
<dbReference type="PROSITE" id="PS50142">
    <property type="entry name" value="RNASE_3_2"/>
    <property type="match status" value="1"/>
</dbReference>
<dbReference type="OrthoDB" id="2392202at2759"/>
<dbReference type="SUPFAM" id="SSF69065">
    <property type="entry name" value="RNase III domain-like"/>
    <property type="match status" value="1"/>
</dbReference>